<sequence length="114" mass="12172">MEAHHWLAPLTLPGTPGLSGSAGRTRSWPGRAVVLLGAVSGPEYDRREQINRVLATSADGRVLQPGPGQLLLILPMQDPSQIEGAGRLCVTGFSVRGDEGGTWTGYREIELSPR</sequence>
<name>F2J4N5_POLGS</name>
<proteinExistence type="predicted"/>
<evidence type="ECO:0000313" key="1">
    <source>
        <dbReference type="EMBL" id="ADZ72287.1"/>
    </source>
</evidence>
<keyword evidence="2" id="KW-1185">Reference proteome</keyword>
<dbReference type="Proteomes" id="UP000008130">
    <property type="component" value="Chromosome"/>
</dbReference>
<dbReference type="KEGG" id="pgv:SL003B_3867"/>
<accession>F2J4N5</accession>
<evidence type="ECO:0000313" key="2">
    <source>
        <dbReference type="Proteomes" id="UP000008130"/>
    </source>
</evidence>
<organism evidence="1 2">
    <name type="scientific">Polymorphum gilvum (strain LMG 25793 / CGMCC 1.9160 / SL003B-26A1)</name>
    <dbReference type="NCBI Taxonomy" id="991905"/>
    <lineage>
        <taxon>Bacteria</taxon>
        <taxon>Pseudomonadati</taxon>
        <taxon>Pseudomonadota</taxon>
        <taxon>Alphaproteobacteria</taxon>
        <taxon>Rhodobacterales</taxon>
        <taxon>Paracoccaceae</taxon>
        <taxon>Polymorphum</taxon>
    </lineage>
</organism>
<dbReference type="HOGENOM" id="CLU_2118827_0_0_5"/>
<dbReference type="EMBL" id="CP002568">
    <property type="protein sequence ID" value="ADZ72287.1"/>
    <property type="molecule type" value="Genomic_DNA"/>
</dbReference>
<dbReference type="AlphaFoldDB" id="F2J4N5"/>
<protein>
    <submittedName>
        <fullName evidence="1">Uncharacterized protein</fullName>
    </submittedName>
</protein>
<reference evidence="1 2" key="1">
    <citation type="journal article" date="2011" name="J. Bacteriol.">
        <title>Complete genome sequence of Polymorphum gilvum SL003B-26A1T, a crude oil-degrading bacterium from oil-polluted saline soil.</title>
        <authorList>
            <person name="Li S.G."/>
            <person name="Tang Y.Q."/>
            <person name="Nie Y."/>
            <person name="Cai M."/>
            <person name="Wu X.L."/>
        </authorList>
    </citation>
    <scope>NUCLEOTIDE SEQUENCE [LARGE SCALE GENOMIC DNA]</scope>
    <source>
        <strain evidence="2">LMG 25793 / CGMCC 1.9160 / SL003B-26A1</strain>
    </source>
</reference>
<gene>
    <name evidence="1" type="ordered locus">SL003B_3867</name>
</gene>